<organism evidence="9 10">
    <name type="scientific">Acidiphilium acidophilum</name>
    <name type="common">Thiobacillus acidophilus</name>
    <dbReference type="NCBI Taxonomy" id="76588"/>
    <lineage>
        <taxon>Bacteria</taxon>
        <taxon>Pseudomonadati</taxon>
        <taxon>Pseudomonadota</taxon>
        <taxon>Alphaproteobacteria</taxon>
        <taxon>Acetobacterales</taxon>
        <taxon>Acidocellaceae</taxon>
        <taxon>Acidiphilium</taxon>
    </lineage>
</organism>
<comment type="subcellular location">
    <subcellularLocation>
        <location evidence="1">Cell membrane</location>
        <topology evidence="1">Multi-pass membrane protein</topology>
    </subcellularLocation>
</comment>
<feature type="transmembrane region" description="Helical" evidence="7">
    <location>
        <begin position="232"/>
        <end position="249"/>
    </location>
</feature>
<keyword evidence="6 7" id="KW-0472">Membrane</keyword>
<dbReference type="PANTHER" id="PTHR40074">
    <property type="entry name" value="O-ACETYLTRANSFERASE WECH"/>
    <property type="match status" value="1"/>
</dbReference>
<protein>
    <submittedName>
        <fullName evidence="9">Acyltransferase</fullName>
        <ecNumber evidence="9">2.3.1.-</ecNumber>
    </submittedName>
</protein>
<evidence type="ECO:0000313" key="9">
    <source>
        <dbReference type="EMBL" id="MDX5931890.1"/>
    </source>
</evidence>
<dbReference type="GO" id="GO:0016413">
    <property type="term" value="F:O-acetyltransferase activity"/>
    <property type="evidence" value="ECO:0007669"/>
    <property type="project" value="TreeGrafter"/>
</dbReference>
<evidence type="ECO:0000256" key="7">
    <source>
        <dbReference type="SAM" id="Phobius"/>
    </source>
</evidence>
<dbReference type="Proteomes" id="UP001279553">
    <property type="component" value="Unassembled WGS sequence"/>
</dbReference>
<dbReference type="AlphaFoldDB" id="A0AAW9DT48"/>
<evidence type="ECO:0000256" key="1">
    <source>
        <dbReference type="ARBA" id="ARBA00004651"/>
    </source>
</evidence>
<feature type="transmembrane region" description="Helical" evidence="7">
    <location>
        <begin position="41"/>
        <end position="60"/>
    </location>
</feature>
<dbReference type="Pfam" id="PF01757">
    <property type="entry name" value="Acyl_transf_3"/>
    <property type="match status" value="1"/>
</dbReference>
<evidence type="ECO:0000259" key="8">
    <source>
        <dbReference type="Pfam" id="PF01757"/>
    </source>
</evidence>
<gene>
    <name evidence="9" type="ORF">SIL87_14075</name>
</gene>
<feature type="transmembrane region" description="Helical" evidence="7">
    <location>
        <begin position="131"/>
        <end position="150"/>
    </location>
</feature>
<dbReference type="GO" id="GO:0009246">
    <property type="term" value="P:enterobacterial common antigen biosynthetic process"/>
    <property type="evidence" value="ECO:0007669"/>
    <property type="project" value="TreeGrafter"/>
</dbReference>
<comment type="caution">
    <text evidence="9">The sequence shown here is derived from an EMBL/GenBank/DDBJ whole genome shotgun (WGS) entry which is preliminary data.</text>
</comment>
<evidence type="ECO:0000256" key="3">
    <source>
        <dbReference type="ARBA" id="ARBA00022475"/>
    </source>
</evidence>
<evidence type="ECO:0000256" key="5">
    <source>
        <dbReference type="ARBA" id="ARBA00022989"/>
    </source>
</evidence>
<feature type="transmembrane region" description="Helical" evidence="7">
    <location>
        <begin position="81"/>
        <end position="104"/>
    </location>
</feature>
<evidence type="ECO:0000313" key="10">
    <source>
        <dbReference type="Proteomes" id="UP001279553"/>
    </source>
</evidence>
<keyword evidence="9" id="KW-0012">Acyltransferase</keyword>
<keyword evidence="9" id="KW-0808">Transferase</keyword>
<comment type="similarity">
    <text evidence="2">Belongs to the acyltransferase 3 family.</text>
</comment>
<dbReference type="RefSeq" id="WP_319614768.1">
    <property type="nucleotide sequence ID" value="NZ_JAWXYB010000018.1"/>
</dbReference>
<name>A0AAW9DT48_ACIAO</name>
<keyword evidence="3" id="KW-1003">Cell membrane</keyword>
<keyword evidence="5 7" id="KW-1133">Transmembrane helix</keyword>
<dbReference type="GO" id="GO:0005886">
    <property type="term" value="C:plasma membrane"/>
    <property type="evidence" value="ECO:0007669"/>
    <property type="project" value="UniProtKB-SubCell"/>
</dbReference>
<feature type="domain" description="Acyltransferase 3" evidence="8">
    <location>
        <begin position="5"/>
        <end position="310"/>
    </location>
</feature>
<keyword evidence="4 7" id="KW-0812">Transmembrane</keyword>
<evidence type="ECO:0000256" key="2">
    <source>
        <dbReference type="ARBA" id="ARBA00007400"/>
    </source>
</evidence>
<feature type="transmembrane region" description="Helical" evidence="7">
    <location>
        <begin position="270"/>
        <end position="289"/>
    </location>
</feature>
<keyword evidence="10" id="KW-1185">Reference proteome</keyword>
<dbReference type="EMBL" id="JAWXYB010000018">
    <property type="protein sequence ID" value="MDX5931890.1"/>
    <property type="molecule type" value="Genomic_DNA"/>
</dbReference>
<accession>A0AAW9DT48</accession>
<evidence type="ECO:0000256" key="4">
    <source>
        <dbReference type="ARBA" id="ARBA00022692"/>
    </source>
</evidence>
<reference evidence="9 10" key="1">
    <citation type="submission" date="2023-11" db="EMBL/GenBank/DDBJ databases">
        <title>MicrobeMod: A computational toolkit for identifying prokaryotic methylation and restriction-modification with nanopore sequencing.</title>
        <authorList>
            <person name="Crits-Christoph A."/>
            <person name="Kang S.C."/>
            <person name="Lee H."/>
            <person name="Ostrov N."/>
        </authorList>
    </citation>
    <scope>NUCLEOTIDE SEQUENCE [LARGE SCALE GENOMIC DNA]</scope>
    <source>
        <strain evidence="9 10">DSMZ 700</strain>
    </source>
</reference>
<dbReference type="PANTHER" id="PTHR40074:SF2">
    <property type="entry name" value="O-ACETYLTRANSFERASE WECH"/>
    <property type="match status" value="1"/>
</dbReference>
<feature type="transmembrane region" description="Helical" evidence="7">
    <location>
        <begin position="155"/>
        <end position="173"/>
    </location>
</feature>
<feature type="transmembrane region" description="Helical" evidence="7">
    <location>
        <begin position="179"/>
        <end position="197"/>
    </location>
</feature>
<evidence type="ECO:0000256" key="6">
    <source>
        <dbReference type="ARBA" id="ARBA00023136"/>
    </source>
</evidence>
<dbReference type="EC" id="2.3.1.-" evidence="9"/>
<dbReference type="InterPro" id="IPR002656">
    <property type="entry name" value="Acyl_transf_3_dom"/>
</dbReference>
<sequence>MRRLDIDRAKGLAIMLVVFGHIVARQDPAHVAWYPPLRRGIYGFHMPFFFYLSGMVASLASHVRVPPRAWAGLLKSRARRLLLPFAVMGLLIIAGKLAAARFMYVDNPPHSVLAGMIDLVWNPGRSPAYSLWYLAVLFVLGITTPVAVWLARNRLWLVLLGFVALEWATPPWHLYLADICRYGLFYVIGIGAGAAGARWTDWIDRWHRPLMAVFATGFVLVARFGHAWPFDLRLLALGIISMPAVHSLVRRPWLSSDRILVTMGRYSLMIYLFNTIFIGFTKGVLLHLTSWNGDHFLLFLVAMMTTGMIGPIVLKRTVLRAIPPLDRMTG</sequence>
<feature type="transmembrane region" description="Helical" evidence="7">
    <location>
        <begin position="209"/>
        <end position="226"/>
    </location>
</feature>
<proteinExistence type="inferred from homology"/>
<feature type="transmembrane region" description="Helical" evidence="7">
    <location>
        <begin position="295"/>
        <end position="314"/>
    </location>
</feature>